<feature type="transmembrane region" description="Helical" evidence="5">
    <location>
        <begin position="148"/>
        <end position="168"/>
    </location>
</feature>
<feature type="transmembrane region" description="Helical" evidence="5">
    <location>
        <begin position="472"/>
        <end position="494"/>
    </location>
</feature>
<feature type="domain" description="Major facilitator superfamily (MFS) profile" evidence="6">
    <location>
        <begin position="97"/>
        <end position="524"/>
    </location>
</feature>
<feature type="transmembrane region" description="Helical" evidence="5">
    <location>
        <begin position="350"/>
        <end position="371"/>
    </location>
</feature>
<dbReference type="InterPro" id="IPR036259">
    <property type="entry name" value="MFS_trans_sf"/>
</dbReference>
<sequence length="546" mass="61030">MFSSTTKISDLPQMDSVDLDKVLEDIGGFGKYQIRRYLLISVLLIFATFPIISYVFTTHDFNYRCYIEGCEEAQPPIYHPRWLRDAVPYEGDAPSRCLRYTQLEHMDGTCDNSTFDRSETIRCTDFVYENIDETTIAKDFGVLCDENLWKLTIVGTINNLGFIAGLPVSGYLSDRFGRRIMMILPVLLSTILGLIKSFTPSYLTFISVEFMEATLGSGAYSASYILGMEMLSAEYRVLGSTILSCIFALGETIMGFVAWYVPVWRTLLRLLYAPGLLLVSYFWLTDESVRWLVSNDKIDEAKVVLKKMAGENGRKLDSNTMKQLSAGGTGKDVNNKSVDSFSDVFKSPVLFLRLLNCCFGWVCVTFVYYGLTMHSVGISGNMYINYIAVALIEIPGYVAVNYTLSRIGRKPSLSYSFLLSGVACFGFVFTPESNTTVRLCMYLLGKFAVTMSYTSIYLYTTELFPTCLRHTFISTCSIFGRIGAMVAPQVPLLAKIYKSLPMILFGSLASIAGLCSFMHPETLGIKLPDTIEEAVNVGNESDVEKS</sequence>
<name>A0ABM1MK18_NICVS</name>
<keyword evidence="2 5" id="KW-0812">Transmembrane</keyword>
<comment type="subcellular location">
    <subcellularLocation>
        <location evidence="1">Membrane</location>
        <topology evidence="1">Multi-pass membrane protein</topology>
    </subcellularLocation>
</comment>
<dbReference type="GeneID" id="108561479"/>
<accession>A0ABM1MK18</accession>
<dbReference type="Pfam" id="PF07690">
    <property type="entry name" value="MFS_1"/>
    <property type="match status" value="1"/>
</dbReference>
<dbReference type="PROSITE" id="PS50850">
    <property type="entry name" value="MFS"/>
    <property type="match status" value="1"/>
</dbReference>
<feature type="transmembrane region" description="Helical" evidence="5">
    <location>
        <begin position="267"/>
        <end position="284"/>
    </location>
</feature>
<feature type="transmembrane region" description="Helical" evidence="5">
    <location>
        <begin position="238"/>
        <end position="261"/>
    </location>
</feature>
<feature type="transmembrane region" description="Helical" evidence="5">
    <location>
        <begin position="412"/>
        <end position="429"/>
    </location>
</feature>
<keyword evidence="7" id="KW-1185">Reference proteome</keyword>
<feature type="transmembrane region" description="Helical" evidence="5">
    <location>
        <begin position="383"/>
        <end position="400"/>
    </location>
</feature>
<dbReference type="InterPro" id="IPR020846">
    <property type="entry name" value="MFS_dom"/>
</dbReference>
<evidence type="ECO:0000256" key="1">
    <source>
        <dbReference type="ARBA" id="ARBA00004141"/>
    </source>
</evidence>
<dbReference type="Gene3D" id="1.20.1250.20">
    <property type="entry name" value="MFS general substrate transporter like domains"/>
    <property type="match status" value="1"/>
</dbReference>
<keyword evidence="4 5" id="KW-0472">Membrane</keyword>
<evidence type="ECO:0000259" key="6">
    <source>
        <dbReference type="PROSITE" id="PS50850"/>
    </source>
</evidence>
<proteinExistence type="predicted"/>
<dbReference type="CDD" id="cd17317">
    <property type="entry name" value="MFS_SLC22"/>
    <property type="match status" value="1"/>
</dbReference>
<evidence type="ECO:0000256" key="3">
    <source>
        <dbReference type="ARBA" id="ARBA00022989"/>
    </source>
</evidence>
<evidence type="ECO:0000256" key="4">
    <source>
        <dbReference type="ARBA" id="ARBA00023136"/>
    </source>
</evidence>
<dbReference type="RefSeq" id="XP_017774918.1">
    <property type="nucleotide sequence ID" value="XM_017919429.1"/>
</dbReference>
<feature type="transmembrane region" description="Helical" evidence="5">
    <location>
        <begin position="180"/>
        <end position="199"/>
    </location>
</feature>
<protein>
    <submittedName>
        <fullName evidence="8">Solute carrier family 22 member 3-like</fullName>
    </submittedName>
</protein>
<gene>
    <name evidence="8" type="primary">LOC108561479</name>
</gene>
<evidence type="ECO:0000313" key="8">
    <source>
        <dbReference type="RefSeq" id="XP_017774918.1"/>
    </source>
</evidence>
<feature type="transmembrane region" description="Helical" evidence="5">
    <location>
        <begin position="441"/>
        <end position="460"/>
    </location>
</feature>
<feature type="transmembrane region" description="Helical" evidence="5">
    <location>
        <begin position="37"/>
        <end position="56"/>
    </location>
</feature>
<evidence type="ECO:0000256" key="2">
    <source>
        <dbReference type="ARBA" id="ARBA00022692"/>
    </source>
</evidence>
<dbReference type="Proteomes" id="UP000695000">
    <property type="component" value="Unplaced"/>
</dbReference>
<evidence type="ECO:0000256" key="5">
    <source>
        <dbReference type="SAM" id="Phobius"/>
    </source>
</evidence>
<evidence type="ECO:0000313" key="7">
    <source>
        <dbReference type="Proteomes" id="UP000695000"/>
    </source>
</evidence>
<dbReference type="SUPFAM" id="SSF103473">
    <property type="entry name" value="MFS general substrate transporter"/>
    <property type="match status" value="1"/>
</dbReference>
<organism evidence="7 8">
    <name type="scientific">Nicrophorus vespilloides</name>
    <name type="common">Boreal carrion beetle</name>
    <dbReference type="NCBI Taxonomy" id="110193"/>
    <lineage>
        <taxon>Eukaryota</taxon>
        <taxon>Metazoa</taxon>
        <taxon>Ecdysozoa</taxon>
        <taxon>Arthropoda</taxon>
        <taxon>Hexapoda</taxon>
        <taxon>Insecta</taxon>
        <taxon>Pterygota</taxon>
        <taxon>Neoptera</taxon>
        <taxon>Endopterygota</taxon>
        <taxon>Coleoptera</taxon>
        <taxon>Polyphaga</taxon>
        <taxon>Staphyliniformia</taxon>
        <taxon>Silphidae</taxon>
        <taxon>Nicrophorinae</taxon>
        <taxon>Nicrophorus</taxon>
    </lineage>
</organism>
<dbReference type="PANTHER" id="PTHR24064">
    <property type="entry name" value="SOLUTE CARRIER FAMILY 22 MEMBER"/>
    <property type="match status" value="1"/>
</dbReference>
<reference evidence="8" key="1">
    <citation type="submission" date="2025-08" db="UniProtKB">
        <authorList>
            <consortium name="RefSeq"/>
        </authorList>
    </citation>
    <scope>IDENTIFICATION</scope>
    <source>
        <tissue evidence="8">Whole Larva</tissue>
    </source>
</reference>
<keyword evidence="3 5" id="KW-1133">Transmembrane helix</keyword>
<dbReference type="InterPro" id="IPR011701">
    <property type="entry name" value="MFS"/>
</dbReference>